<evidence type="ECO:0000313" key="2">
    <source>
        <dbReference type="EMBL" id="MBH0775046.1"/>
    </source>
</evidence>
<dbReference type="Proteomes" id="UP000655751">
    <property type="component" value="Unassembled WGS sequence"/>
</dbReference>
<accession>A0A931I6D8</accession>
<organism evidence="2 3">
    <name type="scientific">Nocardia bovistercoris</name>
    <dbReference type="NCBI Taxonomy" id="2785916"/>
    <lineage>
        <taxon>Bacteria</taxon>
        <taxon>Bacillati</taxon>
        <taxon>Actinomycetota</taxon>
        <taxon>Actinomycetes</taxon>
        <taxon>Mycobacteriales</taxon>
        <taxon>Nocardiaceae</taxon>
        <taxon>Nocardia</taxon>
    </lineage>
</organism>
<protein>
    <submittedName>
        <fullName evidence="2">Uncharacterized protein</fullName>
    </submittedName>
</protein>
<evidence type="ECO:0000256" key="1">
    <source>
        <dbReference type="SAM" id="MobiDB-lite"/>
    </source>
</evidence>
<feature type="region of interest" description="Disordered" evidence="1">
    <location>
        <begin position="140"/>
        <end position="164"/>
    </location>
</feature>
<gene>
    <name evidence="2" type="ORF">IT779_01955</name>
</gene>
<dbReference type="EMBL" id="JADMLG010000001">
    <property type="protein sequence ID" value="MBH0775046.1"/>
    <property type="molecule type" value="Genomic_DNA"/>
</dbReference>
<keyword evidence="3" id="KW-1185">Reference proteome</keyword>
<evidence type="ECO:0000313" key="3">
    <source>
        <dbReference type="Proteomes" id="UP000655751"/>
    </source>
</evidence>
<dbReference type="AlphaFoldDB" id="A0A931I6D8"/>
<proteinExistence type="predicted"/>
<reference evidence="2" key="1">
    <citation type="submission" date="2020-11" db="EMBL/GenBank/DDBJ databases">
        <title>Nocardia NEAU-351.nov., a novel actinomycete isolated from the cow dung.</title>
        <authorList>
            <person name="Zhang X."/>
        </authorList>
    </citation>
    <scope>NUCLEOTIDE SEQUENCE</scope>
    <source>
        <strain evidence="2">NEAU-351</strain>
    </source>
</reference>
<feature type="compositionally biased region" description="Basic and acidic residues" evidence="1">
    <location>
        <begin position="152"/>
        <end position="164"/>
    </location>
</feature>
<sequence>MAGAWPPRRRSGHNDGMGDMLTLEEWAARHGYGPDTVRNQWSVRDDFPTHKRHRPRVGSGARSEEYDADELDTWLTHWHQHRRPTPHSVPEHPDEYRTLGAIARLLGLDGKTVTQYRALMDEHAEHEDRGQRRYYRTRDVVTALNARPGHGRTTDPDTDRRRKP</sequence>
<comment type="caution">
    <text evidence="2">The sequence shown here is derived from an EMBL/GenBank/DDBJ whole genome shotgun (WGS) entry which is preliminary data.</text>
</comment>
<name>A0A931I6D8_9NOCA</name>